<dbReference type="AlphaFoldDB" id="A0A3N4LAN2"/>
<dbReference type="InParanoid" id="A0A3N4LAN2"/>
<protein>
    <submittedName>
        <fullName evidence="3">Uncharacterized protein</fullName>
    </submittedName>
</protein>
<feature type="compositionally biased region" description="Polar residues" evidence="2">
    <location>
        <begin position="39"/>
        <end position="49"/>
    </location>
</feature>
<accession>A0A3N4LAN2</accession>
<evidence type="ECO:0000313" key="4">
    <source>
        <dbReference type="Proteomes" id="UP000267821"/>
    </source>
</evidence>
<reference evidence="3 4" key="1">
    <citation type="journal article" date="2018" name="Nat. Ecol. Evol.">
        <title>Pezizomycetes genomes reveal the molecular basis of ectomycorrhizal truffle lifestyle.</title>
        <authorList>
            <person name="Murat C."/>
            <person name="Payen T."/>
            <person name="Noel B."/>
            <person name="Kuo A."/>
            <person name="Morin E."/>
            <person name="Chen J."/>
            <person name="Kohler A."/>
            <person name="Krizsan K."/>
            <person name="Balestrini R."/>
            <person name="Da Silva C."/>
            <person name="Montanini B."/>
            <person name="Hainaut M."/>
            <person name="Levati E."/>
            <person name="Barry K.W."/>
            <person name="Belfiori B."/>
            <person name="Cichocki N."/>
            <person name="Clum A."/>
            <person name="Dockter R.B."/>
            <person name="Fauchery L."/>
            <person name="Guy J."/>
            <person name="Iotti M."/>
            <person name="Le Tacon F."/>
            <person name="Lindquist E.A."/>
            <person name="Lipzen A."/>
            <person name="Malagnac F."/>
            <person name="Mello A."/>
            <person name="Molinier V."/>
            <person name="Miyauchi S."/>
            <person name="Poulain J."/>
            <person name="Riccioni C."/>
            <person name="Rubini A."/>
            <person name="Sitrit Y."/>
            <person name="Splivallo R."/>
            <person name="Traeger S."/>
            <person name="Wang M."/>
            <person name="Zifcakova L."/>
            <person name="Wipf D."/>
            <person name="Zambonelli A."/>
            <person name="Paolocci F."/>
            <person name="Nowrousian M."/>
            <person name="Ottonello S."/>
            <person name="Baldrian P."/>
            <person name="Spatafora J.W."/>
            <person name="Henrissat B."/>
            <person name="Nagy L.G."/>
            <person name="Aury J.M."/>
            <person name="Wincker P."/>
            <person name="Grigoriev I.V."/>
            <person name="Bonfante P."/>
            <person name="Martin F.M."/>
        </authorList>
    </citation>
    <scope>NUCLEOTIDE SEQUENCE [LARGE SCALE GENOMIC DNA]</scope>
    <source>
        <strain evidence="3 4">ATCC MYA-4762</strain>
    </source>
</reference>
<feature type="coiled-coil region" evidence="1">
    <location>
        <begin position="756"/>
        <end position="797"/>
    </location>
</feature>
<dbReference type="Proteomes" id="UP000267821">
    <property type="component" value="Unassembled WGS sequence"/>
</dbReference>
<proteinExistence type="predicted"/>
<evidence type="ECO:0000256" key="1">
    <source>
        <dbReference type="SAM" id="Coils"/>
    </source>
</evidence>
<dbReference type="OrthoDB" id="10690811at2759"/>
<gene>
    <name evidence="3" type="ORF">L211DRAFT_594201</name>
</gene>
<feature type="compositionally biased region" description="Low complexity" evidence="2">
    <location>
        <begin position="94"/>
        <end position="103"/>
    </location>
</feature>
<keyword evidence="4" id="KW-1185">Reference proteome</keyword>
<feature type="coiled-coil region" evidence="1">
    <location>
        <begin position="833"/>
        <end position="881"/>
    </location>
</feature>
<evidence type="ECO:0000256" key="2">
    <source>
        <dbReference type="SAM" id="MobiDB-lite"/>
    </source>
</evidence>
<sequence>MDNFLPGGFLQRPQTSGLDPMEFQFMPGPSPRAKPPQGKGSSSTHTTLDIVSLKPGAQTTPRSAAGLMMPPPCTPAEDSMEFSREMTRPWEGQNPSSNLISSSSHRRSLPRPEQSLNWRAVEGMRPPSRRRSATMGGISSHTSSISSLTVNPENASYQFKGDSVQSPREDETIEAKMAPATTSIATDTNQWGLDLLEMGFDLPEDIPSSAQKRDSIAISTSTELNRPKRKQARSLEFYETPQAKELETRLSELNSDKLVGKPSDNKIPEVIDLSDDDICFTLKQGLVEKPSSGRKVGNLIQQQQHKLREMQCHNEAPNHGRQERTLSLHSLHSSQGTVTPQPRHQPSLDAIQASRALQTVIQSGSCSLGQKSGSDLGTLSGEQQLSIALTHLAAEKTALEMKLSRVNQNYLQQSTELLTLKQENVGLRSENQKFKSAASSLRAQVSMVTEHVRVCGNDLSQLGEEAALLKAKVKGCIDDGIGIKQEIQKANMHTTSIAERIRKFEDPAHLVRDMELQRDQAQGTTSLLRKELNDIVGELSLARERVTTLETLLENAAQRTVKEKEQTEDVADILAEIKASCISGFEELQTLLKSILDANVGASAQASDMEKFLTCLVKTEVKEVVKKVNGVDNALKDIKQDMRQAEKRNRRVVLVGGVRVIDKLVTATEALEKLFRQECEGITKTVDDCLVQIRGDSTKQPEYIKAICNNLESVGERVKSIFTETKDIHNIAINDRKYISHLVGQNESLIERIKLLESKSEELAVLKINKIQVEKDLRESRDLCDRMSRELEGLKELGKENIKSIAYLEKQLEMALAMPKEDPSVIGTLRSTMENLDRSVESLLAMIADKEQQVVAKDRQIEALNAESLVLKKINEALKEKTGAFEEEREYESVLKRHYEEEKARYIQKVSLITLNSECYTDAHAQALDERNTERISVEQNAQRLCEKIRVEAQNSMKMFRTDNTKLQSELLELRGKLTECEKSVVGYVGPLV</sequence>
<organism evidence="3 4">
    <name type="scientific">Terfezia boudieri ATCC MYA-4762</name>
    <dbReference type="NCBI Taxonomy" id="1051890"/>
    <lineage>
        <taxon>Eukaryota</taxon>
        <taxon>Fungi</taxon>
        <taxon>Dikarya</taxon>
        <taxon>Ascomycota</taxon>
        <taxon>Pezizomycotina</taxon>
        <taxon>Pezizomycetes</taxon>
        <taxon>Pezizales</taxon>
        <taxon>Pezizaceae</taxon>
        <taxon>Terfezia</taxon>
    </lineage>
</organism>
<feature type="region of interest" description="Disordered" evidence="2">
    <location>
        <begin position="1"/>
        <end position="147"/>
    </location>
</feature>
<keyword evidence="1" id="KW-0175">Coiled coil</keyword>
<evidence type="ECO:0000313" key="3">
    <source>
        <dbReference type="EMBL" id="RPB19706.1"/>
    </source>
</evidence>
<dbReference type="EMBL" id="ML121585">
    <property type="protein sequence ID" value="RPB19706.1"/>
    <property type="molecule type" value="Genomic_DNA"/>
</dbReference>
<feature type="compositionally biased region" description="Low complexity" evidence="2">
    <location>
        <begin position="138"/>
        <end position="147"/>
    </location>
</feature>
<name>A0A3N4LAN2_9PEZI</name>